<name>A0AAV5A9G1_9AGAM</name>
<feature type="chain" id="PRO_5043786390" description="Secreted protein" evidence="1">
    <location>
        <begin position="22"/>
        <end position="72"/>
    </location>
</feature>
<protein>
    <recommendedName>
        <fullName evidence="4">Secreted protein</fullName>
    </recommendedName>
</protein>
<comment type="caution">
    <text evidence="2">The sequence shown here is derived from an EMBL/GenBank/DDBJ whole genome shotgun (WGS) entry which is preliminary data.</text>
</comment>
<accession>A0AAV5A9G1</accession>
<evidence type="ECO:0000313" key="3">
    <source>
        <dbReference type="Proteomes" id="UP001050691"/>
    </source>
</evidence>
<reference evidence="2" key="1">
    <citation type="submission" date="2021-10" db="EMBL/GenBank/DDBJ databases">
        <title>De novo Genome Assembly of Clathrus columnatus (Basidiomycota, Fungi) Using Illumina and Nanopore Sequence Data.</title>
        <authorList>
            <person name="Ogiso-Tanaka E."/>
            <person name="Itagaki H."/>
            <person name="Hosoya T."/>
            <person name="Hosaka K."/>
        </authorList>
    </citation>
    <scope>NUCLEOTIDE SEQUENCE</scope>
    <source>
        <strain evidence="2">MO-923</strain>
    </source>
</reference>
<keyword evidence="3" id="KW-1185">Reference proteome</keyword>
<organism evidence="2 3">
    <name type="scientific">Clathrus columnatus</name>
    <dbReference type="NCBI Taxonomy" id="1419009"/>
    <lineage>
        <taxon>Eukaryota</taxon>
        <taxon>Fungi</taxon>
        <taxon>Dikarya</taxon>
        <taxon>Basidiomycota</taxon>
        <taxon>Agaricomycotina</taxon>
        <taxon>Agaricomycetes</taxon>
        <taxon>Phallomycetidae</taxon>
        <taxon>Phallales</taxon>
        <taxon>Clathraceae</taxon>
        <taxon>Clathrus</taxon>
    </lineage>
</organism>
<evidence type="ECO:0000313" key="2">
    <source>
        <dbReference type="EMBL" id="GJJ09186.1"/>
    </source>
</evidence>
<keyword evidence="1" id="KW-0732">Signal</keyword>
<sequence length="72" mass="8078">MFKLSGALFFAVLFSASLTSAQTTTIPCIDILPKYFVILSPRARLVYFAAEIPIRLSRARLRMSRACAHILM</sequence>
<dbReference type="EMBL" id="BPWL01000004">
    <property type="protein sequence ID" value="GJJ09186.1"/>
    <property type="molecule type" value="Genomic_DNA"/>
</dbReference>
<evidence type="ECO:0008006" key="4">
    <source>
        <dbReference type="Google" id="ProtNLM"/>
    </source>
</evidence>
<dbReference type="Proteomes" id="UP001050691">
    <property type="component" value="Unassembled WGS sequence"/>
</dbReference>
<proteinExistence type="predicted"/>
<evidence type="ECO:0000256" key="1">
    <source>
        <dbReference type="SAM" id="SignalP"/>
    </source>
</evidence>
<dbReference type="AlphaFoldDB" id="A0AAV5A9G1"/>
<feature type="signal peptide" evidence="1">
    <location>
        <begin position="1"/>
        <end position="21"/>
    </location>
</feature>
<gene>
    <name evidence="2" type="ORF">Clacol_003408</name>
</gene>